<protein>
    <submittedName>
        <fullName evidence="2">Uncharacterized protein</fullName>
    </submittedName>
</protein>
<sequence>MRRSRSLSSGDQIRHLRYGFCPIFDALADGWMSDLIRSRRAVKTTQSSEPLAQPTSAATAPASAATAPALMDHLAVGPAGSQPSASSASSVAQPVSARLCHRCFYVFM</sequence>
<dbReference type="EMBL" id="JAJFAZ020000005">
    <property type="protein sequence ID" value="KAI5328524.1"/>
    <property type="molecule type" value="Genomic_DNA"/>
</dbReference>
<feature type="compositionally biased region" description="Low complexity" evidence="1">
    <location>
        <begin position="54"/>
        <end position="95"/>
    </location>
</feature>
<accession>A0AAD4Z0X6</accession>
<evidence type="ECO:0000313" key="2">
    <source>
        <dbReference type="EMBL" id="KAI5328524.1"/>
    </source>
</evidence>
<keyword evidence="3" id="KW-1185">Reference proteome</keyword>
<organism evidence="2 3">
    <name type="scientific">Prunus dulcis</name>
    <name type="common">Almond</name>
    <name type="synonym">Amygdalus dulcis</name>
    <dbReference type="NCBI Taxonomy" id="3755"/>
    <lineage>
        <taxon>Eukaryota</taxon>
        <taxon>Viridiplantae</taxon>
        <taxon>Streptophyta</taxon>
        <taxon>Embryophyta</taxon>
        <taxon>Tracheophyta</taxon>
        <taxon>Spermatophyta</taxon>
        <taxon>Magnoliopsida</taxon>
        <taxon>eudicotyledons</taxon>
        <taxon>Gunneridae</taxon>
        <taxon>Pentapetalae</taxon>
        <taxon>rosids</taxon>
        <taxon>fabids</taxon>
        <taxon>Rosales</taxon>
        <taxon>Rosaceae</taxon>
        <taxon>Amygdaloideae</taxon>
        <taxon>Amygdaleae</taxon>
        <taxon>Prunus</taxon>
    </lineage>
</organism>
<dbReference type="AlphaFoldDB" id="A0AAD4Z0X6"/>
<proteinExistence type="predicted"/>
<name>A0AAD4Z0X6_PRUDU</name>
<dbReference type="Proteomes" id="UP001054821">
    <property type="component" value="Chromosome 5"/>
</dbReference>
<evidence type="ECO:0000313" key="3">
    <source>
        <dbReference type="Proteomes" id="UP001054821"/>
    </source>
</evidence>
<feature type="region of interest" description="Disordered" evidence="1">
    <location>
        <begin position="42"/>
        <end position="95"/>
    </location>
</feature>
<comment type="caution">
    <text evidence="2">The sequence shown here is derived from an EMBL/GenBank/DDBJ whole genome shotgun (WGS) entry which is preliminary data.</text>
</comment>
<gene>
    <name evidence="2" type="ORF">L3X38_027921</name>
</gene>
<reference evidence="2 3" key="1">
    <citation type="journal article" date="2022" name="G3 (Bethesda)">
        <title>Whole-genome sequence and methylome profiling of the almond [Prunus dulcis (Mill.) D.A. Webb] cultivar 'Nonpareil'.</title>
        <authorList>
            <person name="D'Amico-Willman K.M."/>
            <person name="Ouma W.Z."/>
            <person name="Meulia T."/>
            <person name="Sideli G.M."/>
            <person name="Gradziel T.M."/>
            <person name="Fresnedo-Ramirez J."/>
        </authorList>
    </citation>
    <scope>NUCLEOTIDE SEQUENCE [LARGE SCALE GENOMIC DNA]</scope>
    <source>
        <strain evidence="2">Clone GOH B32 T37-40</strain>
    </source>
</reference>
<evidence type="ECO:0000256" key="1">
    <source>
        <dbReference type="SAM" id="MobiDB-lite"/>
    </source>
</evidence>